<feature type="region of interest" description="Disordered" evidence="1">
    <location>
        <begin position="32"/>
        <end position="64"/>
    </location>
</feature>
<gene>
    <name evidence="3" type="ORF">G2W53_004242</name>
</gene>
<protein>
    <submittedName>
        <fullName evidence="3">Pyruvate carboxyltransferase</fullName>
    </submittedName>
</protein>
<comment type="caution">
    <text evidence="3">The sequence shown here is derived from an EMBL/GenBank/DDBJ whole genome shotgun (WGS) entry which is preliminary data.</text>
</comment>
<reference evidence="3" key="1">
    <citation type="submission" date="2020-09" db="EMBL/GenBank/DDBJ databases">
        <title>Genome-Enabled Discovery of Anthraquinone Biosynthesis in Senna tora.</title>
        <authorList>
            <person name="Kang S.-H."/>
            <person name="Pandey R.P."/>
            <person name="Lee C.-M."/>
            <person name="Sim J.-S."/>
            <person name="Jeong J.-T."/>
            <person name="Choi B.-S."/>
            <person name="Jung M."/>
            <person name="Ginzburg D."/>
            <person name="Zhao K."/>
            <person name="Won S.Y."/>
            <person name="Oh T.-J."/>
            <person name="Yu Y."/>
            <person name="Kim N.-H."/>
            <person name="Lee O.R."/>
            <person name="Lee T.-H."/>
            <person name="Bashyal P."/>
            <person name="Kim T.-S."/>
            <person name="Lee W.-H."/>
            <person name="Kawkins C."/>
            <person name="Kim C.-K."/>
            <person name="Kim J.S."/>
            <person name="Ahn B.O."/>
            <person name="Rhee S.Y."/>
            <person name="Sohng J.K."/>
        </authorList>
    </citation>
    <scope>NUCLEOTIDE SEQUENCE</scope>
    <source>
        <tissue evidence="3">Leaf</tissue>
    </source>
</reference>
<evidence type="ECO:0000259" key="2">
    <source>
        <dbReference type="Pfam" id="PF14111"/>
    </source>
</evidence>
<keyword evidence="4" id="KW-1185">Reference proteome</keyword>
<name>A0A834XBI3_9FABA</name>
<evidence type="ECO:0000313" key="3">
    <source>
        <dbReference type="EMBL" id="KAF7841944.1"/>
    </source>
</evidence>
<evidence type="ECO:0000256" key="1">
    <source>
        <dbReference type="SAM" id="MobiDB-lite"/>
    </source>
</evidence>
<evidence type="ECO:0000313" key="4">
    <source>
        <dbReference type="Proteomes" id="UP000634136"/>
    </source>
</evidence>
<accession>A0A834XBI3</accession>
<keyword evidence="3" id="KW-0808">Transferase</keyword>
<dbReference type="AlphaFoldDB" id="A0A834XBI3"/>
<dbReference type="Proteomes" id="UP000634136">
    <property type="component" value="Unassembled WGS sequence"/>
</dbReference>
<dbReference type="GO" id="GO:0016740">
    <property type="term" value="F:transferase activity"/>
    <property type="evidence" value="ECO:0007669"/>
    <property type="project" value="UniProtKB-KW"/>
</dbReference>
<feature type="compositionally biased region" description="Pro residues" evidence="1">
    <location>
        <begin position="54"/>
        <end position="64"/>
    </location>
</feature>
<feature type="domain" description="DUF4283" evidence="2">
    <location>
        <begin position="81"/>
        <end position="161"/>
    </location>
</feature>
<dbReference type="EMBL" id="JAAIUW010000002">
    <property type="protein sequence ID" value="KAF7841944.1"/>
    <property type="molecule type" value="Genomic_DNA"/>
</dbReference>
<dbReference type="Pfam" id="PF14111">
    <property type="entry name" value="DUF4283"/>
    <property type="match status" value="1"/>
</dbReference>
<keyword evidence="3" id="KW-0670">Pyruvate</keyword>
<dbReference type="InterPro" id="IPR025558">
    <property type="entry name" value="DUF4283"/>
</dbReference>
<proteinExistence type="predicted"/>
<feature type="compositionally biased region" description="Acidic residues" evidence="1">
    <location>
        <begin position="35"/>
        <end position="48"/>
    </location>
</feature>
<organism evidence="3 4">
    <name type="scientific">Senna tora</name>
    <dbReference type="NCBI Taxonomy" id="362788"/>
    <lineage>
        <taxon>Eukaryota</taxon>
        <taxon>Viridiplantae</taxon>
        <taxon>Streptophyta</taxon>
        <taxon>Embryophyta</taxon>
        <taxon>Tracheophyta</taxon>
        <taxon>Spermatophyta</taxon>
        <taxon>Magnoliopsida</taxon>
        <taxon>eudicotyledons</taxon>
        <taxon>Gunneridae</taxon>
        <taxon>Pentapetalae</taxon>
        <taxon>rosids</taxon>
        <taxon>fabids</taxon>
        <taxon>Fabales</taxon>
        <taxon>Fabaceae</taxon>
        <taxon>Caesalpinioideae</taxon>
        <taxon>Cassia clade</taxon>
        <taxon>Senna</taxon>
    </lineage>
</organism>
<sequence length="339" mass="39013">MASIRMEQTRAKKSKTQMEDIWNSNMREIGWVESSDSEAGGDPDEFTDVDPHSEPAPPPRPFPTRAPIPNLDLNIIFQNRDFWSHCLVGFLIDSREFDVPRLQFVINTSWHLMGRVLVVGRDDRRYIVYFEYLDDIYFMFLGGPWSVHSALLAFIHWEPNMVINRTILKEVPRLWVQFRELPLEYQIPRVARNLGELVGGVIEMGHVHGHCPWTREKVHASIENHMSQLIDRFGINIGISMTKAHFMVVDTPGGHDYRPWTQLPMDFEWDRNEILDINSDMVPLGPPMTDFNQEDPPAAISPDLPNTTPNVFPHPVNPTTFGLATINNPNQSPKLLHHP</sequence>